<dbReference type="RefSeq" id="WP_055225753.1">
    <property type="nucleotide sequence ID" value="NZ_CYYV01000001.1"/>
</dbReference>
<dbReference type="AlphaFoldDB" id="A0A174Q930"/>
<dbReference type="InterPro" id="IPR052955">
    <property type="entry name" value="UPF0703_membrane_permease"/>
</dbReference>
<evidence type="ECO:0000313" key="3">
    <source>
        <dbReference type="EMBL" id="CUN37240.1"/>
    </source>
</evidence>
<accession>A0A174Q930</accession>
<dbReference type="Proteomes" id="UP000095706">
    <property type="component" value="Unassembled WGS sequence"/>
</dbReference>
<dbReference type="Pfam" id="PF21537">
    <property type="entry name" value="DUF1980_C"/>
    <property type="match status" value="1"/>
</dbReference>
<evidence type="ECO:0000313" key="6">
    <source>
        <dbReference type="Proteomes" id="UP000095709"/>
    </source>
</evidence>
<proteinExistence type="predicted"/>
<dbReference type="InterPro" id="IPR003495">
    <property type="entry name" value="CobW/HypB/UreG_nucleotide-bd"/>
</dbReference>
<dbReference type="PANTHER" id="PTHR40047">
    <property type="entry name" value="UPF0703 PROTEIN YCGQ"/>
    <property type="match status" value="1"/>
</dbReference>
<sequence>MYEEDEVEIPIYLITGFLESGKTSFINFTVAQDYFQIDGPTLLITTEEGEVEYDEKELLKHNTVLEIVEGPEQFTLDYLKKLNRKYRPERIILEYNPLWSVKKLEEMELPRGWGIVQEIVTVDASCFQIYMQNMKSVFMEMAKNADMVMFNRCRPEDPLPAFRRSIKVVNQACDVLFENEEGEIDNIFEDQMPFDTDADVIEIDDADYGIWYVDMGDNPERYEGKTVHFRGMVLKSKDVGADFFVPGRMAMTCCADDTSFIGYVCKCASAKSLVMGSWVDVTATVKWGYMKVYDGEGPVLYAKEIKPAKKPESELVYFN</sequence>
<dbReference type="Pfam" id="PF02492">
    <property type="entry name" value="cobW"/>
    <property type="match status" value="1"/>
</dbReference>
<dbReference type="InterPro" id="IPR027417">
    <property type="entry name" value="P-loop_NTPase"/>
</dbReference>
<evidence type="ECO:0000313" key="4">
    <source>
        <dbReference type="EMBL" id="CUP69733.1"/>
    </source>
</evidence>
<evidence type="ECO:0000259" key="2">
    <source>
        <dbReference type="Pfam" id="PF21537"/>
    </source>
</evidence>
<dbReference type="InterPro" id="IPR048447">
    <property type="entry name" value="DUF1980_C"/>
</dbReference>
<dbReference type="Gene3D" id="3.40.50.300">
    <property type="entry name" value="P-loop containing nucleotide triphosphate hydrolases"/>
    <property type="match status" value="1"/>
</dbReference>
<evidence type="ECO:0000313" key="5">
    <source>
        <dbReference type="Proteomes" id="UP000095706"/>
    </source>
</evidence>
<reference evidence="5 6" key="1">
    <citation type="submission" date="2015-09" db="EMBL/GenBank/DDBJ databases">
        <authorList>
            <consortium name="Pathogen Informatics"/>
        </authorList>
    </citation>
    <scope>NUCLEOTIDE SEQUENCE [LARGE SCALE GENOMIC DNA]</scope>
    <source>
        <strain evidence="3 5">2789STDY5608849</strain>
        <strain evidence="4 6">2789STDY5834885</strain>
    </source>
</reference>
<gene>
    <name evidence="3" type="ORF">ERS852406_00089</name>
    <name evidence="4" type="ORF">ERS852498_02592</name>
</gene>
<feature type="domain" description="DUF1980" evidence="2">
    <location>
        <begin position="191"/>
        <end position="317"/>
    </location>
</feature>
<protein>
    <submittedName>
        <fullName evidence="4">Uncharacterized protein</fullName>
    </submittedName>
</protein>
<dbReference type="GeneID" id="79854843"/>
<organism evidence="4 6">
    <name type="scientific">Fusicatenibacter saccharivorans</name>
    <dbReference type="NCBI Taxonomy" id="1150298"/>
    <lineage>
        <taxon>Bacteria</taxon>
        <taxon>Bacillati</taxon>
        <taxon>Bacillota</taxon>
        <taxon>Clostridia</taxon>
        <taxon>Lachnospirales</taxon>
        <taxon>Lachnospiraceae</taxon>
        <taxon>Fusicatenibacter</taxon>
    </lineage>
</organism>
<dbReference type="EMBL" id="CYYV01000001">
    <property type="protein sequence ID" value="CUN37240.1"/>
    <property type="molecule type" value="Genomic_DNA"/>
</dbReference>
<dbReference type="EMBL" id="CZAL01000014">
    <property type="protein sequence ID" value="CUP69733.1"/>
    <property type="molecule type" value="Genomic_DNA"/>
</dbReference>
<dbReference type="Proteomes" id="UP000095709">
    <property type="component" value="Unassembled WGS sequence"/>
</dbReference>
<dbReference type="PANTHER" id="PTHR40047:SF1">
    <property type="entry name" value="UPF0703 PROTEIN YCGQ"/>
    <property type="match status" value="1"/>
</dbReference>
<evidence type="ECO:0000259" key="1">
    <source>
        <dbReference type="Pfam" id="PF02492"/>
    </source>
</evidence>
<feature type="domain" description="CobW/HypB/UreG nucleotide-binding" evidence="1">
    <location>
        <begin position="10"/>
        <end position="153"/>
    </location>
</feature>
<name>A0A174Q930_9FIRM</name>